<gene>
    <name evidence="4" type="primary">cwlD</name>
    <name evidence="4" type="ORF">GCM10007971_27960</name>
</gene>
<dbReference type="SMART" id="SM00646">
    <property type="entry name" value="Ami_3"/>
    <property type="match status" value="1"/>
</dbReference>
<dbReference type="EMBL" id="BMOS01000022">
    <property type="protein sequence ID" value="GGN62220.1"/>
    <property type="molecule type" value="Genomic_DNA"/>
</dbReference>
<dbReference type="InterPro" id="IPR050695">
    <property type="entry name" value="N-acetylmuramoyl_amidase_3"/>
</dbReference>
<dbReference type="GO" id="GO:0008745">
    <property type="term" value="F:N-acetylmuramoyl-L-alanine amidase activity"/>
    <property type="evidence" value="ECO:0007669"/>
    <property type="project" value="InterPro"/>
</dbReference>
<dbReference type="GO" id="GO:0030288">
    <property type="term" value="C:outer membrane-bounded periplasmic space"/>
    <property type="evidence" value="ECO:0007669"/>
    <property type="project" value="TreeGrafter"/>
</dbReference>
<name>A0A918D3R3_9BACI</name>
<dbReference type="Proteomes" id="UP000624041">
    <property type="component" value="Unassembled WGS sequence"/>
</dbReference>
<sequence>MERLFKLGTWLFGLFILVYLIQMPIEETDKTWASWSLPLSGKVIVLDPGHGGPDGGAVGKDDTVEKDIALAVTKQLQRYLQQAGALVYLTREADEDLAHEDTKGLSRRKSEDIRNRLQFIEGKQPDLFLTIHLNALPSERWRGAQTFYYPSFEENAHLARMIQAEIRGNLENTDREALKIDGIYLLKHAEAPGALVEIGFLSNVEERELLKQKDYQEQMAASIYRGLLRYITEPAEAEE</sequence>
<dbReference type="Pfam" id="PF01520">
    <property type="entry name" value="Amidase_3"/>
    <property type="match status" value="1"/>
</dbReference>
<dbReference type="NCBIfam" id="TIGR02883">
    <property type="entry name" value="spore_cwlD"/>
    <property type="match status" value="1"/>
</dbReference>
<organism evidence="4 5">
    <name type="scientific">Oceanobacillus indicireducens</name>
    <dbReference type="NCBI Taxonomy" id="1004261"/>
    <lineage>
        <taxon>Bacteria</taxon>
        <taxon>Bacillati</taxon>
        <taxon>Bacillota</taxon>
        <taxon>Bacilli</taxon>
        <taxon>Bacillales</taxon>
        <taxon>Bacillaceae</taxon>
        <taxon>Oceanobacillus</taxon>
    </lineage>
</organism>
<comment type="caution">
    <text evidence="4">The sequence shown here is derived from an EMBL/GenBank/DDBJ whole genome shotgun (WGS) entry which is preliminary data.</text>
</comment>
<proteinExistence type="predicted"/>
<keyword evidence="2" id="KW-1133">Transmembrane helix</keyword>
<dbReference type="AlphaFoldDB" id="A0A918D3R3"/>
<keyword evidence="2" id="KW-0812">Transmembrane</keyword>
<dbReference type="InterPro" id="IPR002508">
    <property type="entry name" value="MurNAc-LAA_cat"/>
</dbReference>
<dbReference type="GO" id="GO:0009253">
    <property type="term" value="P:peptidoglycan catabolic process"/>
    <property type="evidence" value="ECO:0007669"/>
    <property type="project" value="InterPro"/>
</dbReference>
<evidence type="ECO:0000256" key="1">
    <source>
        <dbReference type="ARBA" id="ARBA00022801"/>
    </source>
</evidence>
<dbReference type="CDD" id="cd02696">
    <property type="entry name" value="MurNAc-LAA"/>
    <property type="match status" value="1"/>
</dbReference>
<reference evidence="4" key="2">
    <citation type="submission" date="2020-09" db="EMBL/GenBank/DDBJ databases">
        <authorList>
            <person name="Sun Q."/>
            <person name="Ohkuma M."/>
        </authorList>
    </citation>
    <scope>NUCLEOTIDE SEQUENCE</scope>
    <source>
        <strain evidence="4">JCM 17251</strain>
    </source>
</reference>
<accession>A0A918D3R3</accession>
<evidence type="ECO:0000313" key="5">
    <source>
        <dbReference type="Proteomes" id="UP000624041"/>
    </source>
</evidence>
<evidence type="ECO:0000256" key="2">
    <source>
        <dbReference type="SAM" id="Phobius"/>
    </source>
</evidence>
<protein>
    <submittedName>
        <fullName evidence="4">N-acetylmuramoyl-L-alanine amidase CwlD</fullName>
    </submittedName>
</protein>
<feature type="transmembrane region" description="Helical" evidence="2">
    <location>
        <begin position="7"/>
        <end position="25"/>
    </location>
</feature>
<dbReference type="SUPFAM" id="SSF53187">
    <property type="entry name" value="Zn-dependent exopeptidases"/>
    <property type="match status" value="1"/>
</dbReference>
<dbReference type="InterPro" id="IPR014234">
    <property type="entry name" value="Spore_CwlD"/>
</dbReference>
<keyword evidence="1" id="KW-0378">Hydrolase</keyword>
<dbReference type="PANTHER" id="PTHR30404:SF0">
    <property type="entry name" value="N-ACETYLMURAMOYL-L-ALANINE AMIDASE AMIC"/>
    <property type="match status" value="1"/>
</dbReference>
<evidence type="ECO:0000259" key="3">
    <source>
        <dbReference type="SMART" id="SM00646"/>
    </source>
</evidence>
<dbReference type="Gene3D" id="3.40.630.40">
    <property type="entry name" value="Zn-dependent exopeptidases"/>
    <property type="match status" value="1"/>
</dbReference>
<reference evidence="4" key="1">
    <citation type="journal article" date="2014" name="Int. J. Syst. Evol. Microbiol.">
        <title>Complete genome sequence of Corynebacterium casei LMG S-19264T (=DSM 44701T), isolated from a smear-ripened cheese.</title>
        <authorList>
            <consortium name="US DOE Joint Genome Institute (JGI-PGF)"/>
            <person name="Walter F."/>
            <person name="Albersmeier A."/>
            <person name="Kalinowski J."/>
            <person name="Ruckert C."/>
        </authorList>
    </citation>
    <scope>NUCLEOTIDE SEQUENCE</scope>
    <source>
        <strain evidence="4">JCM 17251</strain>
    </source>
</reference>
<keyword evidence="2" id="KW-0472">Membrane</keyword>
<dbReference type="PANTHER" id="PTHR30404">
    <property type="entry name" value="N-ACETYLMURAMOYL-L-ALANINE AMIDASE"/>
    <property type="match status" value="1"/>
</dbReference>
<evidence type="ECO:0000313" key="4">
    <source>
        <dbReference type="EMBL" id="GGN62220.1"/>
    </source>
</evidence>
<dbReference type="RefSeq" id="WP_188858332.1">
    <property type="nucleotide sequence ID" value="NZ_BMOS01000022.1"/>
</dbReference>
<keyword evidence="5" id="KW-1185">Reference proteome</keyword>
<feature type="domain" description="MurNAc-LAA" evidence="3">
    <location>
        <begin position="117"/>
        <end position="228"/>
    </location>
</feature>